<sequence>MLKCFLTTYRIRLSTAVNRWIYYLRKIPLIKHLFPASLYHKTGLKDGLSCIMVLYAVLSELFKKSFYIAVLYGLVIMNVPPDGPRLAAFLQLFLFFSVIGGSMNNLMMFQTDELRRMFLKIMRFDSSLYIRTYVYSEYLMYTVFMLPGMIIAILLFDGNILLAPALLSLALGAHTAIDYLQMKWFEKRHTLPLIKHNIKIVFISFVVFIAGIVLIMQDWILQPLVNICYIGFLGIPITAAVFMKINRYPYFSEASQLSINYFNQMISAAGTGDSAFQDVVIRDKDIAEMTSDRNTFANRHGYEYLNALFFHRQKRIFFRPVRNRLLILTALALFIIILGRIIKVSDQAAASLNALFPGLVFIMYIMNIGIRATRSLFYNCDASLLQYSFYRRKDAVLKNFAIRLRHLVTYNMIPAAVLCIYLTVGISVLHIPISAADMAISIITILLLSVLFSVHYLFLYYVFQPFTKDYNEKNPFYTILNNAMYIVCLTVMNLHVEIANFVIYVFLFTITYILIALFCVYRYAPKTFRIK</sequence>
<accession>A0A6N8U5B9</accession>
<feature type="transmembrane region" description="Helical" evidence="1">
    <location>
        <begin position="223"/>
        <end position="243"/>
    </location>
</feature>
<dbReference type="Proteomes" id="UP000434036">
    <property type="component" value="Unassembled WGS sequence"/>
</dbReference>
<reference evidence="2 3" key="1">
    <citation type="submission" date="2019-12" db="EMBL/GenBank/DDBJ databases">
        <authorList>
            <person name="Yang R."/>
        </authorList>
    </citation>
    <scope>NUCLEOTIDE SEQUENCE [LARGE SCALE GENOMIC DNA]</scope>
    <source>
        <strain evidence="2 3">DONG20-135</strain>
    </source>
</reference>
<evidence type="ECO:0000313" key="3">
    <source>
        <dbReference type="Proteomes" id="UP000434036"/>
    </source>
</evidence>
<keyword evidence="1" id="KW-0472">Membrane</keyword>
<dbReference type="RefSeq" id="WP_160624198.1">
    <property type="nucleotide sequence ID" value="NZ_WUUQ01000001.1"/>
</dbReference>
<dbReference type="EMBL" id="WUUQ01000001">
    <property type="protein sequence ID" value="MXQ72715.1"/>
    <property type="molecule type" value="Genomic_DNA"/>
</dbReference>
<feature type="transmembrane region" description="Helical" evidence="1">
    <location>
        <begin position="501"/>
        <end position="524"/>
    </location>
</feature>
<feature type="transmembrane region" description="Helical" evidence="1">
    <location>
        <begin position="439"/>
        <end position="463"/>
    </location>
</feature>
<dbReference type="AlphaFoldDB" id="A0A6N8U5B9"/>
<feature type="transmembrane region" description="Helical" evidence="1">
    <location>
        <begin position="86"/>
        <end position="107"/>
    </location>
</feature>
<keyword evidence="3" id="KW-1185">Reference proteome</keyword>
<organism evidence="2 3">
    <name type="scientific">Copranaerobaculum intestinale</name>
    <dbReference type="NCBI Taxonomy" id="2692629"/>
    <lineage>
        <taxon>Bacteria</taxon>
        <taxon>Bacillati</taxon>
        <taxon>Bacillota</taxon>
        <taxon>Erysipelotrichia</taxon>
        <taxon>Erysipelotrichales</taxon>
        <taxon>Erysipelotrichaceae</taxon>
        <taxon>Copranaerobaculum</taxon>
    </lineage>
</organism>
<feature type="transmembrane region" description="Helical" evidence="1">
    <location>
        <begin position="325"/>
        <end position="342"/>
    </location>
</feature>
<feature type="transmembrane region" description="Helical" evidence="1">
    <location>
        <begin position="128"/>
        <end position="155"/>
    </location>
</feature>
<reference evidence="2 3" key="2">
    <citation type="submission" date="2020-01" db="EMBL/GenBank/DDBJ databases">
        <title>Clostridiaceae sp. nov. isolated from the gut of human by culturomics.</title>
        <authorList>
            <person name="Chang Y."/>
        </authorList>
    </citation>
    <scope>NUCLEOTIDE SEQUENCE [LARGE SCALE GENOMIC DNA]</scope>
    <source>
        <strain evidence="2 3">DONG20-135</strain>
    </source>
</reference>
<protein>
    <submittedName>
        <fullName evidence="2">Uncharacterized protein</fullName>
    </submittedName>
</protein>
<feature type="transmembrane region" description="Helical" evidence="1">
    <location>
        <begin position="407"/>
        <end position="433"/>
    </location>
</feature>
<feature type="transmembrane region" description="Helical" evidence="1">
    <location>
        <begin position="475"/>
        <end position="495"/>
    </location>
</feature>
<feature type="transmembrane region" description="Helical" evidence="1">
    <location>
        <begin position="348"/>
        <end position="366"/>
    </location>
</feature>
<gene>
    <name evidence="2" type="ORF">GSF08_01985</name>
</gene>
<feature type="transmembrane region" description="Helical" evidence="1">
    <location>
        <begin position="61"/>
        <end position="80"/>
    </location>
</feature>
<name>A0A6N8U5B9_9FIRM</name>
<evidence type="ECO:0000256" key="1">
    <source>
        <dbReference type="SAM" id="Phobius"/>
    </source>
</evidence>
<feature type="transmembrane region" description="Helical" evidence="1">
    <location>
        <begin position="161"/>
        <end position="180"/>
    </location>
</feature>
<proteinExistence type="predicted"/>
<comment type="caution">
    <text evidence="2">The sequence shown here is derived from an EMBL/GenBank/DDBJ whole genome shotgun (WGS) entry which is preliminary data.</text>
</comment>
<keyword evidence="1" id="KW-0812">Transmembrane</keyword>
<evidence type="ECO:0000313" key="2">
    <source>
        <dbReference type="EMBL" id="MXQ72715.1"/>
    </source>
</evidence>
<feature type="transmembrane region" description="Helical" evidence="1">
    <location>
        <begin position="200"/>
        <end position="217"/>
    </location>
</feature>
<keyword evidence="1" id="KW-1133">Transmembrane helix</keyword>